<dbReference type="AlphaFoldDB" id="A0A7D9CY61"/>
<reference evidence="4 5" key="1">
    <citation type="submission" date="2019-07" db="EMBL/GenBank/DDBJ databases">
        <authorList>
            <person name="Friedrich A."/>
            <person name="Schacherer J."/>
        </authorList>
    </citation>
    <scope>NUCLEOTIDE SEQUENCE [LARGE SCALE GENOMIC DNA]</scope>
</reference>
<keyword evidence="2" id="KW-0472">Membrane</keyword>
<keyword evidence="2" id="KW-0812">Transmembrane</keyword>
<evidence type="ECO:0000256" key="1">
    <source>
        <dbReference type="SAM" id="MobiDB-lite"/>
    </source>
</evidence>
<gene>
    <name evidence="4" type="ORF">DEBR0S2_10132G</name>
</gene>
<feature type="compositionally biased region" description="Low complexity" evidence="1">
    <location>
        <begin position="642"/>
        <end position="659"/>
    </location>
</feature>
<dbReference type="Gene3D" id="2.120.10.80">
    <property type="entry name" value="Kelch-type beta propeller"/>
    <property type="match status" value="1"/>
</dbReference>
<dbReference type="Proteomes" id="UP000478008">
    <property type="component" value="Unassembled WGS sequence"/>
</dbReference>
<dbReference type="SUPFAM" id="SSF117281">
    <property type="entry name" value="Kelch motif"/>
    <property type="match status" value="1"/>
</dbReference>
<evidence type="ECO:0000313" key="5">
    <source>
        <dbReference type="Proteomes" id="UP000478008"/>
    </source>
</evidence>
<keyword evidence="3" id="KW-0732">Signal</keyword>
<evidence type="ECO:0000256" key="2">
    <source>
        <dbReference type="SAM" id="Phobius"/>
    </source>
</evidence>
<dbReference type="InterPro" id="IPR015915">
    <property type="entry name" value="Kelch-typ_b-propeller"/>
</dbReference>
<feature type="compositionally biased region" description="Polar residues" evidence="1">
    <location>
        <begin position="660"/>
        <end position="675"/>
    </location>
</feature>
<feature type="transmembrane region" description="Helical" evidence="2">
    <location>
        <begin position="389"/>
        <end position="411"/>
    </location>
</feature>
<proteinExistence type="predicted"/>
<accession>A0A7D9CY61</accession>
<feature type="compositionally biased region" description="Polar residues" evidence="1">
    <location>
        <begin position="558"/>
        <end position="589"/>
    </location>
</feature>
<feature type="signal peptide" evidence="3">
    <location>
        <begin position="1"/>
        <end position="18"/>
    </location>
</feature>
<feature type="region of interest" description="Disordered" evidence="1">
    <location>
        <begin position="443"/>
        <end position="462"/>
    </location>
</feature>
<evidence type="ECO:0000256" key="3">
    <source>
        <dbReference type="SAM" id="SignalP"/>
    </source>
</evidence>
<keyword evidence="5" id="KW-1185">Reference proteome</keyword>
<feature type="region of interest" description="Disordered" evidence="1">
    <location>
        <begin position="558"/>
        <end position="592"/>
    </location>
</feature>
<feature type="compositionally biased region" description="Basic and acidic residues" evidence="1">
    <location>
        <begin position="744"/>
        <end position="754"/>
    </location>
</feature>
<sequence>MYICTFILLCTMLNLVRASTLKNAVYNFWNSTVYIHLAESETSDGVIVELPFNSKYQSGAEVTDYFSPPTSSCDLVSANSSLLSICPGSTSEDGINKIIVLYRYNSTEKMWHTITTDKTVPLFTGSSYMSTFDDPYSLYIFGGYDNYTQEVSNRTLKIDLTHLTVSNFSTTIQPSSFYGASSVQINYNTELIIGGKVQDGWISLTQMAMWQYEAWAFKSVSKAQTKSINPRLYPLTLPLFGRNSFADVFETNNFTGFDVNSILVVGGQLLNGYSNPEFAMLNTSGSTWSWESLDDSISIANSKMNSDYDDNLSLDNIMGAAVIYDTLIVISNSSGTEVKTSNSKHKRSDSYFLKLYNTTTFEVMNEVDFTDLNQSTTHTIEKVSNKNTIIALSTVIPILSIIIAIVGGILLHKKYKKRKEEEENEREIREIMEFYKAPGQDSSYSSFGSGSTTDVSEKPVSSHFSSCDGREIQVNNFDDGDNLSVSSWKRKREMYERQKKNRLLPLSDRKSGIKASSTDDEFLKSEEGSLVRRLSSLSTRLGRSLRRTFSYQSSIGSYATNQNGDSSQTGSNNMIQESNTVRRPTSTYSGRYGLRKSNSALYQIPEDSSISGHQKSFVEPRDSLYFHPSKVSSEGKLSPQRSLLSNSNKSSSSPSSSPSVRTESTPNESALSSLKMNAATIIPPPNRSYVPPFGEDEEPDENLDVQILVSSKRRSKLHITNPDLERERSMRSAVNSVGNSPVDTEVKMASDRSVSDSSNTRRRCVSQESKKEEHN</sequence>
<keyword evidence="2" id="KW-1133">Transmembrane helix</keyword>
<dbReference type="EMBL" id="CABFWN010000002">
    <property type="protein sequence ID" value="VUG17550.1"/>
    <property type="molecule type" value="Genomic_DNA"/>
</dbReference>
<feature type="region of interest" description="Disordered" evidence="1">
    <location>
        <begin position="629"/>
        <end position="700"/>
    </location>
</feature>
<organism evidence="4 5">
    <name type="scientific">Dekkera bruxellensis</name>
    <name type="common">Brettanomyces custersii</name>
    <dbReference type="NCBI Taxonomy" id="5007"/>
    <lineage>
        <taxon>Eukaryota</taxon>
        <taxon>Fungi</taxon>
        <taxon>Dikarya</taxon>
        <taxon>Ascomycota</taxon>
        <taxon>Saccharomycotina</taxon>
        <taxon>Pichiomycetes</taxon>
        <taxon>Pichiales</taxon>
        <taxon>Pichiaceae</taxon>
        <taxon>Brettanomyces</taxon>
    </lineage>
</organism>
<feature type="region of interest" description="Disordered" evidence="1">
    <location>
        <begin position="722"/>
        <end position="775"/>
    </location>
</feature>
<name>A0A7D9CY61_DEKBR</name>
<feature type="compositionally biased region" description="Polar residues" evidence="1">
    <location>
        <begin position="732"/>
        <end position="742"/>
    </location>
</feature>
<evidence type="ECO:0000313" key="4">
    <source>
        <dbReference type="EMBL" id="VUG17550.1"/>
    </source>
</evidence>
<feature type="chain" id="PRO_5028879389" evidence="3">
    <location>
        <begin position="19"/>
        <end position="775"/>
    </location>
</feature>
<protein>
    <submittedName>
        <fullName evidence="4">DEBR0S2_10132g1_1</fullName>
    </submittedName>
</protein>